<dbReference type="PROSITE" id="PS50011">
    <property type="entry name" value="PROTEIN_KINASE_DOM"/>
    <property type="match status" value="1"/>
</dbReference>
<organism evidence="6 7">
    <name type="scientific">Lithospermum erythrorhizon</name>
    <name type="common">Purple gromwell</name>
    <name type="synonym">Lithospermum officinale var. erythrorhizon</name>
    <dbReference type="NCBI Taxonomy" id="34254"/>
    <lineage>
        <taxon>Eukaryota</taxon>
        <taxon>Viridiplantae</taxon>
        <taxon>Streptophyta</taxon>
        <taxon>Embryophyta</taxon>
        <taxon>Tracheophyta</taxon>
        <taxon>Spermatophyta</taxon>
        <taxon>Magnoliopsida</taxon>
        <taxon>eudicotyledons</taxon>
        <taxon>Gunneridae</taxon>
        <taxon>Pentapetalae</taxon>
        <taxon>asterids</taxon>
        <taxon>lamiids</taxon>
        <taxon>Boraginales</taxon>
        <taxon>Boraginaceae</taxon>
        <taxon>Boraginoideae</taxon>
        <taxon>Lithospermeae</taxon>
        <taxon>Lithospermum</taxon>
    </lineage>
</organism>
<evidence type="ECO:0000259" key="5">
    <source>
        <dbReference type="PROSITE" id="PS50011"/>
    </source>
</evidence>
<dbReference type="Proteomes" id="UP001454036">
    <property type="component" value="Unassembled WGS sequence"/>
</dbReference>
<keyword evidence="4" id="KW-0067">ATP-binding</keyword>
<gene>
    <name evidence="6" type="ORF">LIER_30023</name>
</gene>
<dbReference type="InterPro" id="IPR000719">
    <property type="entry name" value="Prot_kinase_dom"/>
</dbReference>
<dbReference type="InterPro" id="IPR051681">
    <property type="entry name" value="Ser/Thr_Kinases-Pseudokinases"/>
</dbReference>
<dbReference type="GO" id="GO:0004674">
    <property type="term" value="F:protein serine/threonine kinase activity"/>
    <property type="evidence" value="ECO:0007669"/>
    <property type="project" value="TreeGrafter"/>
</dbReference>
<sequence length="319" mass="36241">MVVEIKEPNCCIRGCCRSQTIPLHLPPSEYSLSSPIARGAESVVYDGILDGKKTAVKKPFLSTSDDLDKFHKQLQLLCKLDHSGIAKLVAAHARPPNYMFFFEFYEGGSLADKLHLEEWTPEIDEALQIMYQLAKALQYLHNLGIVHRDVKPANILLDGNLNPHLADFGLAEYKRDLKKVTVETWRSSGKPTGGFHKKNMVGTLIYMAPEILKKETHTEKSDVYSFGISFNELLTGIVPYTDLRAEAQISGIRKTFYSCMSSDEKISQIYRKGRVFWKEVKSICRFMESDQLIKSVIYFNFLNDTIDGSGKVLRCFLRL</sequence>
<evidence type="ECO:0000313" key="7">
    <source>
        <dbReference type="Proteomes" id="UP001454036"/>
    </source>
</evidence>
<dbReference type="Pfam" id="PF00069">
    <property type="entry name" value="Pkinase"/>
    <property type="match status" value="1"/>
</dbReference>
<dbReference type="PROSITE" id="PS00108">
    <property type="entry name" value="PROTEIN_KINASE_ST"/>
    <property type="match status" value="1"/>
</dbReference>
<dbReference type="EMBL" id="BAABME010010557">
    <property type="protein sequence ID" value="GAA0179822.1"/>
    <property type="molecule type" value="Genomic_DNA"/>
</dbReference>
<comment type="caution">
    <text evidence="6">The sequence shown here is derived from an EMBL/GenBank/DDBJ whole genome shotgun (WGS) entry which is preliminary data.</text>
</comment>
<keyword evidence="7" id="KW-1185">Reference proteome</keyword>
<evidence type="ECO:0000256" key="4">
    <source>
        <dbReference type="ARBA" id="ARBA00022840"/>
    </source>
</evidence>
<dbReference type="InterPro" id="IPR011009">
    <property type="entry name" value="Kinase-like_dom_sf"/>
</dbReference>
<dbReference type="SUPFAM" id="SSF56112">
    <property type="entry name" value="Protein kinase-like (PK-like)"/>
    <property type="match status" value="1"/>
</dbReference>
<reference evidence="6 7" key="1">
    <citation type="submission" date="2024-01" db="EMBL/GenBank/DDBJ databases">
        <title>The complete chloroplast genome sequence of Lithospermum erythrorhizon: insights into the phylogenetic relationship among Boraginaceae species and the maternal lineages of purple gromwells.</title>
        <authorList>
            <person name="Okada T."/>
            <person name="Watanabe K."/>
        </authorList>
    </citation>
    <scope>NUCLEOTIDE SEQUENCE [LARGE SCALE GENOMIC DNA]</scope>
</reference>
<dbReference type="GO" id="GO:0005524">
    <property type="term" value="F:ATP binding"/>
    <property type="evidence" value="ECO:0007669"/>
    <property type="project" value="UniProtKB-KW"/>
</dbReference>
<dbReference type="Gene3D" id="1.10.510.10">
    <property type="entry name" value="Transferase(Phosphotransferase) domain 1"/>
    <property type="match status" value="1"/>
</dbReference>
<evidence type="ECO:0000256" key="1">
    <source>
        <dbReference type="ARBA" id="ARBA00022679"/>
    </source>
</evidence>
<name>A0AAV3RL96_LITER</name>
<dbReference type="PANTHER" id="PTHR44329:SF288">
    <property type="entry name" value="MITOGEN-ACTIVATED PROTEIN KINASE KINASE KINASE 20"/>
    <property type="match status" value="1"/>
</dbReference>
<dbReference type="InterPro" id="IPR008271">
    <property type="entry name" value="Ser/Thr_kinase_AS"/>
</dbReference>
<evidence type="ECO:0000256" key="2">
    <source>
        <dbReference type="ARBA" id="ARBA00022741"/>
    </source>
</evidence>
<keyword evidence="2" id="KW-0547">Nucleotide-binding</keyword>
<accession>A0AAV3RL96</accession>
<keyword evidence="1" id="KW-0808">Transferase</keyword>
<feature type="domain" description="Protein kinase" evidence="5">
    <location>
        <begin position="30"/>
        <end position="319"/>
    </location>
</feature>
<dbReference type="SMART" id="SM00220">
    <property type="entry name" value="S_TKc"/>
    <property type="match status" value="1"/>
</dbReference>
<evidence type="ECO:0000256" key="3">
    <source>
        <dbReference type="ARBA" id="ARBA00022777"/>
    </source>
</evidence>
<dbReference type="PANTHER" id="PTHR44329">
    <property type="entry name" value="SERINE/THREONINE-PROTEIN KINASE TNNI3K-RELATED"/>
    <property type="match status" value="1"/>
</dbReference>
<protein>
    <submittedName>
        <fullName evidence="6">Protein phosphatase</fullName>
    </submittedName>
</protein>
<keyword evidence="3" id="KW-0418">Kinase</keyword>
<proteinExistence type="predicted"/>
<evidence type="ECO:0000313" key="6">
    <source>
        <dbReference type="EMBL" id="GAA0179822.1"/>
    </source>
</evidence>
<dbReference type="AlphaFoldDB" id="A0AAV3RL96"/>